<dbReference type="PANTHER" id="PTHR47326:SF1">
    <property type="entry name" value="HTH PSQ-TYPE DOMAIN-CONTAINING PROTEIN"/>
    <property type="match status" value="1"/>
</dbReference>
<dbReference type="PANTHER" id="PTHR47326">
    <property type="entry name" value="TRANSPOSABLE ELEMENT TC3 TRANSPOSASE-LIKE PROTEIN"/>
    <property type="match status" value="1"/>
</dbReference>
<reference evidence="1" key="1">
    <citation type="submission" date="2015-11" db="EMBL/GenBank/DDBJ databases">
        <title>De novo transcriptome assembly of four potential Pierce s Disease insect vectors from Arizona vineyards.</title>
        <authorList>
            <person name="Tassone E.E."/>
        </authorList>
    </citation>
    <scope>NUCLEOTIDE SEQUENCE</scope>
</reference>
<evidence type="ECO:0008006" key="2">
    <source>
        <dbReference type="Google" id="ProtNLM"/>
    </source>
</evidence>
<dbReference type="AlphaFoldDB" id="A0A1B6J021"/>
<feature type="non-terminal residue" evidence="1">
    <location>
        <position position="131"/>
    </location>
</feature>
<evidence type="ECO:0000313" key="1">
    <source>
        <dbReference type="EMBL" id="JAS92523.1"/>
    </source>
</evidence>
<organism evidence="1">
    <name type="scientific">Homalodisca liturata</name>
    <dbReference type="NCBI Taxonomy" id="320908"/>
    <lineage>
        <taxon>Eukaryota</taxon>
        <taxon>Metazoa</taxon>
        <taxon>Ecdysozoa</taxon>
        <taxon>Arthropoda</taxon>
        <taxon>Hexapoda</taxon>
        <taxon>Insecta</taxon>
        <taxon>Pterygota</taxon>
        <taxon>Neoptera</taxon>
        <taxon>Paraneoptera</taxon>
        <taxon>Hemiptera</taxon>
        <taxon>Auchenorrhyncha</taxon>
        <taxon>Membracoidea</taxon>
        <taxon>Cicadellidae</taxon>
        <taxon>Cicadellinae</taxon>
        <taxon>Proconiini</taxon>
        <taxon>Homalodisca</taxon>
    </lineage>
</organism>
<name>A0A1B6J021_9HEMI</name>
<protein>
    <recommendedName>
        <fullName evidence="2">HTH psq-type domain-containing protein</fullName>
    </recommendedName>
</protein>
<gene>
    <name evidence="1" type="ORF">g.46053</name>
</gene>
<proteinExistence type="predicted"/>
<accession>A0A1B6J021</accession>
<dbReference type="EMBL" id="GECU01015183">
    <property type="protein sequence ID" value="JAS92523.1"/>
    <property type="molecule type" value="Transcribed_RNA"/>
</dbReference>
<sequence>MKDFRTDHLFQKNCVVTTIRRFEENATVKVLRRSGRPKTVTNEDMATNVLVTVIEEPHSTTRNLATEHNISTYSVWKILNSNNYHPYVVHLVHELSEDDFDRRIEYCDAMMQKLDTDPNFVNNIVFFRRSK</sequence>